<dbReference type="Proteomes" id="UP000054498">
    <property type="component" value="Unassembled WGS sequence"/>
</dbReference>
<feature type="region of interest" description="Disordered" evidence="3">
    <location>
        <begin position="381"/>
        <end position="425"/>
    </location>
</feature>
<evidence type="ECO:0000256" key="4">
    <source>
        <dbReference type="SAM" id="Phobius"/>
    </source>
</evidence>
<keyword evidence="6" id="KW-1185">Reference proteome</keyword>
<feature type="coiled-coil region" evidence="2">
    <location>
        <begin position="431"/>
        <end position="465"/>
    </location>
</feature>
<evidence type="ECO:0000313" key="6">
    <source>
        <dbReference type="Proteomes" id="UP000054498"/>
    </source>
</evidence>
<feature type="transmembrane region" description="Helical" evidence="4">
    <location>
        <begin position="517"/>
        <end position="539"/>
    </location>
</feature>
<dbReference type="InterPro" id="IPR039204">
    <property type="entry name" value="MRS2-like"/>
</dbReference>
<keyword evidence="2" id="KW-0175">Coiled coil</keyword>
<dbReference type="KEGG" id="mng:MNEG_2127"/>
<evidence type="ECO:0000256" key="1">
    <source>
        <dbReference type="ARBA" id="ARBA00007535"/>
    </source>
</evidence>
<keyword evidence="4" id="KW-1133">Transmembrane helix</keyword>
<protein>
    <recommendedName>
        <fullName evidence="7">Magnesium transporter</fullName>
    </recommendedName>
</protein>
<comment type="similarity">
    <text evidence="1">Belongs to the CorA metal ion transporter (MIT) (TC 1.A.35.5) family.</text>
</comment>
<evidence type="ECO:0008006" key="7">
    <source>
        <dbReference type="Google" id="ProtNLM"/>
    </source>
</evidence>
<keyword evidence="4" id="KW-0472">Membrane</keyword>
<dbReference type="Gene3D" id="1.20.58.340">
    <property type="entry name" value="Magnesium transport protein CorA, transmembrane region"/>
    <property type="match status" value="1"/>
</dbReference>
<sequence>MYYIAGVSAVPSAQPTQRRRQRCTPASDAASAPWGDLGRRGFLSGSYISKGGSSSSGSSGGASEGIGSVITAALRGLGGGGSSGALAAAVNGAGAADAGLLAEGLEHGQAAWAARMRFRRQEPTFQVIECFPNGVARESRRPRTASQLELHPRDVVLFAPISRLAAPQRATIAVREDKILFKTEVAQAIISADKAVLIIGRRDRDAKQLAAEIIKVMGRAEAPTNGGDVDFPGPSDAPGALPFELRVLEVLLDATVEYFYTKTQHLNWMMESIGDEIKQPRRPFNATDKAHQLIPIQKFLTSIKNDVRETCEALVAMSEDEEHLQELCLTWQRQLQQAIWAQQPAAAPQVQYSACPETGVLKPAPTASFLNEVYEANHPPGTGAVTAHTKKHSASGGSGHGRHGGHGGHDRHGGGGHGHGAPHSQMSSAYLRTVSDMLESYEREIRSLEGSLLEAEENLDNTREVWHMQLDSSRNHIILVNLWLSMINISVMATTILPAFFGMNLHSGLPEESMKHFYMVVAASIVIATLSYPLGRWIYFRHWRKMTQHELFEQKMLRVLLVQHIDDLDDIIDALRKVDGPIDRRRFRDVVTSTLGNRAITAANVNFLFDIFDA</sequence>
<proteinExistence type="inferred from homology"/>
<reference evidence="5 6" key="1">
    <citation type="journal article" date="2013" name="BMC Genomics">
        <title>Reconstruction of the lipid metabolism for the microalga Monoraphidium neglectum from its genome sequence reveals characteristics suitable for biofuel production.</title>
        <authorList>
            <person name="Bogen C."/>
            <person name="Al-Dilaimi A."/>
            <person name="Albersmeier A."/>
            <person name="Wichmann J."/>
            <person name="Grundmann M."/>
            <person name="Rupp O."/>
            <person name="Lauersen K.J."/>
            <person name="Blifernez-Klassen O."/>
            <person name="Kalinowski J."/>
            <person name="Goesmann A."/>
            <person name="Mussgnug J.H."/>
            <person name="Kruse O."/>
        </authorList>
    </citation>
    <scope>NUCLEOTIDE SEQUENCE [LARGE SCALE GENOMIC DNA]</scope>
    <source>
        <strain evidence="5 6">SAG 48.87</strain>
    </source>
</reference>
<dbReference type="AlphaFoldDB" id="A0A0D2MZV5"/>
<evidence type="ECO:0000313" key="5">
    <source>
        <dbReference type="EMBL" id="KIZ05832.1"/>
    </source>
</evidence>
<evidence type="ECO:0000256" key="3">
    <source>
        <dbReference type="SAM" id="MobiDB-lite"/>
    </source>
</evidence>
<dbReference type="RefSeq" id="XP_013904851.1">
    <property type="nucleotide sequence ID" value="XM_014049397.1"/>
</dbReference>
<evidence type="ECO:0000256" key="2">
    <source>
        <dbReference type="SAM" id="Coils"/>
    </source>
</evidence>
<dbReference type="OrthoDB" id="10251508at2759"/>
<dbReference type="PANTHER" id="PTHR13890">
    <property type="entry name" value="RNA SPLICING PROTEIN MRS2, MITOCHONDRIAL"/>
    <property type="match status" value="1"/>
</dbReference>
<dbReference type="PANTHER" id="PTHR13890:SF31">
    <property type="entry name" value="MAGNESIUM TRANSPORTER MRS2-2-RELATED"/>
    <property type="match status" value="1"/>
</dbReference>
<feature type="region of interest" description="Disordered" evidence="3">
    <location>
        <begin position="13"/>
        <end position="32"/>
    </location>
</feature>
<feature type="transmembrane region" description="Helical" evidence="4">
    <location>
        <begin position="477"/>
        <end position="497"/>
    </location>
</feature>
<dbReference type="EMBL" id="KK100450">
    <property type="protein sequence ID" value="KIZ05832.1"/>
    <property type="molecule type" value="Genomic_DNA"/>
</dbReference>
<dbReference type="Pfam" id="PF22099">
    <property type="entry name" value="MRS2-like"/>
    <property type="match status" value="1"/>
</dbReference>
<gene>
    <name evidence="5" type="ORF">MNEG_2127</name>
</gene>
<organism evidence="5 6">
    <name type="scientific">Monoraphidium neglectum</name>
    <dbReference type="NCBI Taxonomy" id="145388"/>
    <lineage>
        <taxon>Eukaryota</taxon>
        <taxon>Viridiplantae</taxon>
        <taxon>Chlorophyta</taxon>
        <taxon>core chlorophytes</taxon>
        <taxon>Chlorophyceae</taxon>
        <taxon>CS clade</taxon>
        <taxon>Sphaeropleales</taxon>
        <taxon>Selenastraceae</taxon>
        <taxon>Monoraphidium</taxon>
    </lineage>
</organism>
<keyword evidence="4" id="KW-0812">Transmembrane</keyword>
<dbReference type="GeneID" id="25735005"/>
<dbReference type="GO" id="GO:0015095">
    <property type="term" value="F:magnesium ion transmembrane transporter activity"/>
    <property type="evidence" value="ECO:0007669"/>
    <property type="project" value="TreeGrafter"/>
</dbReference>
<name>A0A0D2MZV5_9CHLO</name>
<accession>A0A0D2MZV5</accession>